<dbReference type="CDD" id="cd06849">
    <property type="entry name" value="lipoyl_domain"/>
    <property type="match status" value="1"/>
</dbReference>
<dbReference type="PROSITE" id="PS50968">
    <property type="entry name" value="BIOTINYL_LIPOYL"/>
    <property type="match status" value="1"/>
</dbReference>
<feature type="domain" description="Peripheral subunit-binding (PSBD)" evidence="8">
    <location>
        <begin position="128"/>
        <end position="165"/>
    </location>
</feature>
<dbReference type="InterPro" id="IPR023213">
    <property type="entry name" value="CAT-like_dom_sf"/>
</dbReference>
<dbReference type="PANTHER" id="PTHR43178">
    <property type="entry name" value="DIHYDROLIPOAMIDE ACETYLTRANSFERASE COMPONENT OF PYRUVATE DEHYDROGENASE COMPLEX"/>
    <property type="match status" value="1"/>
</dbReference>
<gene>
    <name evidence="9" type="ORF">EJC50_18125</name>
</gene>
<dbReference type="Pfam" id="PF00198">
    <property type="entry name" value="2-oxoacid_dh"/>
    <property type="match status" value="1"/>
</dbReference>
<organism evidence="9 10">
    <name type="scientific">Paenibacillus albus</name>
    <dbReference type="NCBI Taxonomy" id="2495582"/>
    <lineage>
        <taxon>Bacteria</taxon>
        <taxon>Bacillati</taxon>
        <taxon>Bacillota</taxon>
        <taxon>Bacilli</taxon>
        <taxon>Bacillales</taxon>
        <taxon>Paenibacillaceae</taxon>
        <taxon>Paenibacillus</taxon>
    </lineage>
</organism>
<proteinExistence type="inferred from homology"/>
<dbReference type="AlphaFoldDB" id="A0A3S9A6M6"/>
<dbReference type="SUPFAM" id="SSF52777">
    <property type="entry name" value="CoA-dependent acyltransferases"/>
    <property type="match status" value="1"/>
</dbReference>
<dbReference type="RefSeq" id="WP_126017082.1">
    <property type="nucleotide sequence ID" value="NZ_CP034437.1"/>
</dbReference>
<comment type="similarity">
    <text evidence="2 6">Belongs to the 2-oxoacid dehydrogenase family.</text>
</comment>
<dbReference type="InterPro" id="IPR003016">
    <property type="entry name" value="2-oxoA_DH_lipoyl-BS"/>
</dbReference>
<evidence type="ECO:0000313" key="9">
    <source>
        <dbReference type="EMBL" id="AZN41375.1"/>
    </source>
</evidence>
<dbReference type="Gene3D" id="2.40.50.100">
    <property type="match status" value="1"/>
</dbReference>
<dbReference type="InterPro" id="IPR011053">
    <property type="entry name" value="Single_hybrid_motif"/>
</dbReference>
<dbReference type="Pfam" id="PF00364">
    <property type="entry name" value="Biotin_lipoyl"/>
    <property type="match status" value="1"/>
</dbReference>
<dbReference type="InterPro" id="IPR004167">
    <property type="entry name" value="PSBD"/>
</dbReference>
<evidence type="ECO:0000256" key="1">
    <source>
        <dbReference type="ARBA" id="ARBA00001938"/>
    </source>
</evidence>
<dbReference type="InterPro" id="IPR001078">
    <property type="entry name" value="2-oxoacid_DH_actylTfrase"/>
</dbReference>
<dbReference type="GO" id="GO:0016407">
    <property type="term" value="F:acetyltransferase activity"/>
    <property type="evidence" value="ECO:0007669"/>
    <property type="project" value="TreeGrafter"/>
</dbReference>
<evidence type="ECO:0000256" key="5">
    <source>
        <dbReference type="ARBA" id="ARBA00023315"/>
    </source>
</evidence>
<dbReference type="Proteomes" id="UP000272528">
    <property type="component" value="Chromosome"/>
</dbReference>
<evidence type="ECO:0000256" key="2">
    <source>
        <dbReference type="ARBA" id="ARBA00007317"/>
    </source>
</evidence>
<dbReference type="SUPFAM" id="SSF51230">
    <property type="entry name" value="Single hybrid motif"/>
    <property type="match status" value="1"/>
</dbReference>
<dbReference type="Pfam" id="PF02817">
    <property type="entry name" value="E3_binding"/>
    <property type="match status" value="1"/>
</dbReference>
<evidence type="ECO:0000256" key="4">
    <source>
        <dbReference type="ARBA" id="ARBA00022823"/>
    </source>
</evidence>
<reference evidence="10" key="1">
    <citation type="submission" date="2018-12" db="EMBL/GenBank/DDBJ databases">
        <title>Genome sequence of Peanibacillus sp.</title>
        <authorList>
            <person name="Subramani G."/>
            <person name="Srinivasan S."/>
            <person name="Kim M.K."/>
        </authorList>
    </citation>
    <scope>NUCLEOTIDE SEQUENCE [LARGE SCALE GENOMIC DNA]</scope>
    <source>
        <strain evidence="10">18JY67-1</strain>
    </source>
</reference>
<keyword evidence="5 6" id="KW-0012">Acyltransferase</keyword>
<keyword evidence="10" id="KW-1185">Reference proteome</keyword>
<dbReference type="Gene3D" id="4.10.320.10">
    <property type="entry name" value="E3-binding domain"/>
    <property type="match status" value="1"/>
</dbReference>
<dbReference type="PROSITE" id="PS00189">
    <property type="entry name" value="LIPOYL"/>
    <property type="match status" value="1"/>
</dbReference>
<accession>A0A3S9A6M6</accession>
<evidence type="ECO:0000256" key="3">
    <source>
        <dbReference type="ARBA" id="ARBA00022679"/>
    </source>
</evidence>
<sequence length="422" mass="45214">MATNIVIPSLGLTMEEGIIIEWLVKEGTLVEKEDSILLIETDKATAEVVAPASGILGGIVATAGDAVPVGVKVGTIYSSQAELEEGRKATVPVVGALLQREQERTPIVAQADLPAQTPVKAIEDPFIKASPAARRLARELEITLVGISGTGPGGRILESNVSRHASMLRAESSPLLTPLAPILAEKSIDNQSYTSQPSAMRRTIARRMMESTQSTAPVTIFMEVRMDETIKVREHLNHALREDHRNLKVTYDAIFVKALALALRKHPNMQAEWSEDALIQPEGIHIGFAVSLPNGLVVPVVRHADRQSLVSISSEVARLIAVARNGQLKKEDMSGGTITISNIGKYPVIGFTPIINLPQACILGIGGIQEKAIVVNGAITVGNVAELSLTFDHQINDGIPAAAFLADIKSTLESPFKLFLEP</sequence>
<evidence type="ECO:0000313" key="10">
    <source>
        <dbReference type="Proteomes" id="UP000272528"/>
    </source>
</evidence>
<dbReference type="InterPro" id="IPR050743">
    <property type="entry name" value="2-oxoacid_DH_E2_comp"/>
</dbReference>
<evidence type="ECO:0000259" key="8">
    <source>
        <dbReference type="PROSITE" id="PS51826"/>
    </source>
</evidence>
<dbReference type="Gene3D" id="3.30.559.10">
    <property type="entry name" value="Chloramphenicol acetyltransferase-like domain"/>
    <property type="match status" value="1"/>
</dbReference>
<dbReference type="EC" id="2.3.1.-" evidence="6"/>
<evidence type="ECO:0000259" key="7">
    <source>
        <dbReference type="PROSITE" id="PS50968"/>
    </source>
</evidence>
<comment type="cofactor">
    <cofactor evidence="1 6">
        <name>(R)-lipoate</name>
        <dbReference type="ChEBI" id="CHEBI:83088"/>
    </cofactor>
</comment>
<evidence type="ECO:0000256" key="6">
    <source>
        <dbReference type="RuleBase" id="RU003423"/>
    </source>
</evidence>
<dbReference type="OrthoDB" id="9805770at2"/>
<name>A0A3S9A6M6_9BACL</name>
<keyword evidence="4 6" id="KW-0450">Lipoyl</keyword>
<dbReference type="InterPro" id="IPR036625">
    <property type="entry name" value="E3-bd_dom_sf"/>
</dbReference>
<dbReference type="KEGG" id="palb:EJC50_18125"/>
<protein>
    <recommendedName>
        <fullName evidence="6">Dihydrolipoamide acetyltransferase component of pyruvate dehydrogenase complex</fullName>
        <ecNumber evidence="6">2.3.1.-</ecNumber>
    </recommendedName>
</protein>
<keyword evidence="3 6" id="KW-0808">Transferase</keyword>
<feature type="domain" description="Lipoyl-binding" evidence="7">
    <location>
        <begin position="2"/>
        <end position="77"/>
    </location>
</feature>
<dbReference type="SUPFAM" id="SSF47005">
    <property type="entry name" value="Peripheral subunit-binding domain of 2-oxo acid dehydrogenase complex"/>
    <property type="match status" value="1"/>
</dbReference>
<dbReference type="PANTHER" id="PTHR43178:SF5">
    <property type="entry name" value="LIPOAMIDE ACYLTRANSFERASE COMPONENT OF BRANCHED-CHAIN ALPHA-KETO ACID DEHYDROGENASE COMPLEX, MITOCHONDRIAL"/>
    <property type="match status" value="1"/>
</dbReference>
<dbReference type="GO" id="GO:0031405">
    <property type="term" value="F:lipoic acid binding"/>
    <property type="evidence" value="ECO:0007669"/>
    <property type="project" value="TreeGrafter"/>
</dbReference>
<dbReference type="GO" id="GO:0005737">
    <property type="term" value="C:cytoplasm"/>
    <property type="evidence" value="ECO:0007669"/>
    <property type="project" value="TreeGrafter"/>
</dbReference>
<dbReference type="EMBL" id="CP034437">
    <property type="protein sequence ID" value="AZN41375.1"/>
    <property type="molecule type" value="Genomic_DNA"/>
</dbReference>
<dbReference type="InterPro" id="IPR000089">
    <property type="entry name" value="Biotin_lipoyl"/>
</dbReference>
<dbReference type="PROSITE" id="PS51826">
    <property type="entry name" value="PSBD"/>
    <property type="match status" value="1"/>
</dbReference>